<keyword evidence="3" id="KW-1185">Reference proteome</keyword>
<dbReference type="Proteomes" id="UP001501207">
    <property type="component" value="Unassembled WGS sequence"/>
</dbReference>
<protein>
    <submittedName>
        <fullName evidence="2">ROK family protein</fullName>
    </submittedName>
</protein>
<gene>
    <name evidence="2" type="ORF">GCM10023143_05260</name>
</gene>
<dbReference type="SUPFAM" id="SSF53067">
    <property type="entry name" value="Actin-like ATPase domain"/>
    <property type="match status" value="1"/>
</dbReference>
<evidence type="ECO:0000313" key="3">
    <source>
        <dbReference type="Proteomes" id="UP001501207"/>
    </source>
</evidence>
<dbReference type="Gene3D" id="3.30.420.40">
    <property type="match status" value="2"/>
</dbReference>
<evidence type="ECO:0000313" key="2">
    <source>
        <dbReference type="EMBL" id="GAA4302648.1"/>
    </source>
</evidence>
<dbReference type="PANTHER" id="PTHR18964:SF149">
    <property type="entry name" value="BIFUNCTIONAL UDP-N-ACETYLGLUCOSAMINE 2-EPIMERASE_N-ACETYLMANNOSAMINE KINASE"/>
    <property type="match status" value="1"/>
</dbReference>
<evidence type="ECO:0000256" key="1">
    <source>
        <dbReference type="ARBA" id="ARBA00006479"/>
    </source>
</evidence>
<dbReference type="RefSeq" id="WP_344974894.1">
    <property type="nucleotide sequence ID" value="NZ_BAABFN010000001.1"/>
</dbReference>
<sequence length="283" mass="30956">MTQDYIVGIDMGGTHIRGARVNKTVVQDITRRRVSSRGTEEEVMQELFALADRLVSGAVKAIGIGVPSVVDVERGIVYDVQNIPSWKEVPLKQRMEERYGVPVWVNNDANCFALGEHYFGAGKDHPSLIGLTIGTGLGAGIIIRNKLYAGSNCGAGEFGMVEYLDKYYEYYACGQFFQNVYRTDGETVFKRAAAGDPEAIAMYAEMGAHLGNAIKTILYTFDPDLIVVGGSVSRAWPYFSGKMWERVHTLVYPRSAGQLQIRVSALENSGILGAAALYYDAAG</sequence>
<organism evidence="2 3">
    <name type="scientific">Compostibacter hankyongensis</name>
    <dbReference type="NCBI Taxonomy" id="1007089"/>
    <lineage>
        <taxon>Bacteria</taxon>
        <taxon>Pseudomonadati</taxon>
        <taxon>Bacteroidota</taxon>
        <taxon>Chitinophagia</taxon>
        <taxon>Chitinophagales</taxon>
        <taxon>Chitinophagaceae</taxon>
        <taxon>Compostibacter</taxon>
    </lineage>
</organism>
<dbReference type="InterPro" id="IPR043129">
    <property type="entry name" value="ATPase_NBD"/>
</dbReference>
<dbReference type="Pfam" id="PF00480">
    <property type="entry name" value="ROK"/>
    <property type="match status" value="1"/>
</dbReference>
<name>A0ABP8FFL6_9BACT</name>
<reference evidence="3" key="1">
    <citation type="journal article" date="2019" name="Int. J. Syst. Evol. Microbiol.">
        <title>The Global Catalogue of Microorganisms (GCM) 10K type strain sequencing project: providing services to taxonomists for standard genome sequencing and annotation.</title>
        <authorList>
            <consortium name="The Broad Institute Genomics Platform"/>
            <consortium name="The Broad Institute Genome Sequencing Center for Infectious Disease"/>
            <person name="Wu L."/>
            <person name="Ma J."/>
        </authorList>
    </citation>
    <scope>NUCLEOTIDE SEQUENCE [LARGE SCALE GENOMIC DNA]</scope>
    <source>
        <strain evidence="3">JCM 17664</strain>
    </source>
</reference>
<comment type="caution">
    <text evidence="2">The sequence shown here is derived from an EMBL/GenBank/DDBJ whole genome shotgun (WGS) entry which is preliminary data.</text>
</comment>
<proteinExistence type="inferred from homology"/>
<dbReference type="PANTHER" id="PTHR18964">
    <property type="entry name" value="ROK (REPRESSOR, ORF, KINASE) FAMILY"/>
    <property type="match status" value="1"/>
</dbReference>
<dbReference type="EMBL" id="BAABFN010000001">
    <property type="protein sequence ID" value="GAA4302648.1"/>
    <property type="molecule type" value="Genomic_DNA"/>
</dbReference>
<accession>A0ABP8FFL6</accession>
<dbReference type="InterPro" id="IPR000600">
    <property type="entry name" value="ROK"/>
</dbReference>
<comment type="similarity">
    <text evidence="1">Belongs to the ROK (NagC/XylR) family.</text>
</comment>
<dbReference type="CDD" id="cd23763">
    <property type="entry name" value="ASKHA_ATPase_ROK"/>
    <property type="match status" value="1"/>
</dbReference>